<accession>A0A563ERI3</accession>
<sequence>MINGLDHLCGEGVLQDGGVIGHLYLPGDYGENALEGSRFVANQLGMSVSARPVAKNAAEQITALKAAKAQVVVLTATEAQTRQAVAARVRLERAVPGARGRLRPDDRGRLDP</sequence>
<dbReference type="RefSeq" id="WP_146354338.1">
    <property type="nucleotide sequence ID" value="NZ_VOBR01000015.1"/>
</dbReference>
<protein>
    <submittedName>
        <fullName evidence="1">Uncharacterized protein</fullName>
    </submittedName>
</protein>
<dbReference type="AlphaFoldDB" id="A0A563ERI3"/>
<reference evidence="1 2" key="1">
    <citation type="submission" date="2019-07" db="EMBL/GenBank/DDBJ databases">
        <title>Lentzea xizangensis sp. nov., isolated from Qinghai-Tibetan Plateau Soils.</title>
        <authorList>
            <person name="Huang J."/>
        </authorList>
    </citation>
    <scope>NUCLEOTIDE SEQUENCE [LARGE SCALE GENOMIC DNA]</scope>
    <source>
        <strain evidence="1 2">FXJ1.1311</strain>
    </source>
</reference>
<keyword evidence="2" id="KW-1185">Reference proteome</keyword>
<dbReference type="EMBL" id="VOBR01000015">
    <property type="protein sequence ID" value="TWP49471.1"/>
    <property type="molecule type" value="Genomic_DNA"/>
</dbReference>
<dbReference type="OrthoDB" id="7337537at2"/>
<name>A0A563ERI3_9PSEU</name>
<proteinExistence type="predicted"/>
<dbReference type="Gene3D" id="3.40.50.2300">
    <property type="match status" value="1"/>
</dbReference>
<gene>
    <name evidence="1" type="ORF">FKR81_23255</name>
</gene>
<dbReference type="Proteomes" id="UP000316639">
    <property type="component" value="Unassembled WGS sequence"/>
</dbReference>
<comment type="caution">
    <text evidence="1">The sequence shown here is derived from an EMBL/GenBank/DDBJ whole genome shotgun (WGS) entry which is preliminary data.</text>
</comment>
<evidence type="ECO:0000313" key="1">
    <source>
        <dbReference type="EMBL" id="TWP49471.1"/>
    </source>
</evidence>
<evidence type="ECO:0000313" key="2">
    <source>
        <dbReference type="Proteomes" id="UP000316639"/>
    </source>
</evidence>
<organism evidence="1 2">
    <name type="scientific">Lentzea tibetensis</name>
    <dbReference type="NCBI Taxonomy" id="2591470"/>
    <lineage>
        <taxon>Bacteria</taxon>
        <taxon>Bacillati</taxon>
        <taxon>Actinomycetota</taxon>
        <taxon>Actinomycetes</taxon>
        <taxon>Pseudonocardiales</taxon>
        <taxon>Pseudonocardiaceae</taxon>
        <taxon>Lentzea</taxon>
    </lineage>
</organism>